<keyword evidence="3" id="KW-1185">Reference proteome</keyword>
<keyword evidence="1" id="KW-0732">Signal</keyword>
<sequence length="87" mass="8560">MHTRSLSRLVCIAAAVIAAGSAAAGAAGAIDTGSAGFGAPGAQPAVHAGDDCTAPDAVTTDPDGRTLYCNPTVNGRWAGNLVWQLLP</sequence>
<evidence type="ECO:0000256" key="1">
    <source>
        <dbReference type="SAM" id="SignalP"/>
    </source>
</evidence>
<evidence type="ECO:0000313" key="2">
    <source>
        <dbReference type="EMBL" id="NKY49591.1"/>
    </source>
</evidence>
<protein>
    <recommendedName>
        <fullName evidence="4">Secreted protein</fullName>
    </recommendedName>
</protein>
<dbReference type="RefSeq" id="WP_067867887.1">
    <property type="nucleotide sequence ID" value="NZ_JAAXOP010000002.1"/>
</dbReference>
<evidence type="ECO:0000313" key="3">
    <source>
        <dbReference type="Proteomes" id="UP000565711"/>
    </source>
</evidence>
<feature type="chain" id="PRO_5038560146" description="Secreted protein" evidence="1">
    <location>
        <begin position="27"/>
        <end position="87"/>
    </location>
</feature>
<feature type="signal peptide" evidence="1">
    <location>
        <begin position="1"/>
        <end position="26"/>
    </location>
</feature>
<accession>A0A846XW27</accession>
<name>A0A846XW27_9NOCA</name>
<organism evidence="2 3">
    <name type="scientific">Nocardia vermiculata</name>
    <dbReference type="NCBI Taxonomy" id="257274"/>
    <lineage>
        <taxon>Bacteria</taxon>
        <taxon>Bacillati</taxon>
        <taxon>Actinomycetota</taxon>
        <taxon>Actinomycetes</taxon>
        <taxon>Mycobacteriales</taxon>
        <taxon>Nocardiaceae</taxon>
        <taxon>Nocardia</taxon>
    </lineage>
</organism>
<proteinExistence type="predicted"/>
<dbReference type="AlphaFoldDB" id="A0A846XW27"/>
<dbReference type="Proteomes" id="UP000565711">
    <property type="component" value="Unassembled WGS sequence"/>
</dbReference>
<dbReference type="EMBL" id="JAAXOP010000002">
    <property type="protein sequence ID" value="NKY49591.1"/>
    <property type="molecule type" value="Genomic_DNA"/>
</dbReference>
<evidence type="ECO:0008006" key="4">
    <source>
        <dbReference type="Google" id="ProtNLM"/>
    </source>
</evidence>
<reference evidence="2 3" key="1">
    <citation type="submission" date="2020-04" db="EMBL/GenBank/DDBJ databases">
        <title>MicrobeNet Type strains.</title>
        <authorList>
            <person name="Nicholson A.C."/>
        </authorList>
    </citation>
    <scope>NUCLEOTIDE SEQUENCE [LARGE SCALE GENOMIC DNA]</scope>
    <source>
        <strain evidence="2 3">JCM 12354</strain>
    </source>
</reference>
<comment type="caution">
    <text evidence="2">The sequence shown here is derived from an EMBL/GenBank/DDBJ whole genome shotgun (WGS) entry which is preliminary data.</text>
</comment>
<gene>
    <name evidence="2" type="ORF">HGA08_05105</name>
</gene>